<gene>
    <name evidence="1" type="ORF">ABID16_004046</name>
</gene>
<dbReference type="Proteomes" id="UP001549047">
    <property type="component" value="Unassembled WGS sequence"/>
</dbReference>
<comment type="caution">
    <text evidence="1">The sequence shown here is derived from an EMBL/GenBank/DDBJ whole genome shotgun (WGS) entry which is preliminary data.</text>
</comment>
<dbReference type="EMBL" id="JBEPMB010000009">
    <property type="protein sequence ID" value="MET3615699.1"/>
    <property type="molecule type" value="Genomic_DNA"/>
</dbReference>
<evidence type="ECO:0000313" key="1">
    <source>
        <dbReference type="EMBL" id="MET3615699.1"/>
    </source>
</evidence>
<name>A0ABV2J7E1_9HYPH</name>
<accession>A0ABV2J7E1</accession>
<organism evidence="1 2">
    <name type="scientific">Rhizobium aquaticum</name>
    <dbReference type="NCBI Taxonomy" id="1549636"/>
    <lineage>
        <taxon>Bacteria</taxon>
        <taxon>Pseudomonadati</taxon>
        <taxon>Pseudomonadota</taxon>
        <taxon>Alphaproteobacteria</taxon>
        <taxon>Hyphomicrobiales</taxon>
        <taxon>Rhizobiaceae</taxon>
        <taxon>Rhizobium/Agrobacterium group</taxon>
        <taxon>Rhizobium</taxon>
    </lineage>
</organism>
<proteinExistence type="predicted"/>
<keyword evidence="2" id="KW-1185">Reference proteome</keyword>
<sequence length="287" mass="31840">MSLSFEQMMSHPDRRAIVRHLASAFLELHAADPLTGAVFSTQQRWLMAQVGIALYFRELTGDGPPAYTASVLDKVEAEQIAARNTAHAFMLEMLKYGVVQYRSPEKKGKVRLLCLPDSMVAAITGWINLHLHMLDCFDGGCRSATFQRVPQSVRIVQPAVADELAASRSMRLPQGAFANFTWLKDGGHLMDQLIAGLEPGPEQAERTLTNIVSITELAEQVKVSRTHLGRKLMVAEQGGFLGWTGRRGHSTLWLSAAFRKEYEAYQINKLALVERAFDTVSARLLAS</sequence>
<protein>
    <submittedName>
        <fullName evidence="1">Uncharacterized protein</fullName>
    </submittedName>
</protein>
<dbReference type="RefSeq" id="WP_354558170.1">
    <property type="nucleotide sequence ID" value="NZ_JBEPMB010000009.1"/>
</dbReference>
<reference evidence="1 2" key="1">
    <citation type="submission" date="2024-06" db="EMBL/GenBank/DDBJ databases">
        <title>Genomic Encyclopedia of Type Strains, Phase IV (KMG-IV): sequencing the most valuable type-strain genomes for metagenomic binning, comparative biology and taxonomic classification.</title>
        <authorList>
            <person name="Goeker M."/>
        </authorList>
    </citation>
    <scope>NUCLEOTIDE SEQUENCE [LARGE SCALE GENOMIC DNA]</scope>
    <source>
        <strain evidence="1 2">DSM 29780</strain>
    </source>
</reference>
<evidence type="ECO:0000313" key="2">
    <source>
        <dbReference type="Proteomes" id="UP001549047"/>
    </source>
</evidence>